<dbReference type="Proteomes" id="UP001152607">
    <property type="component" value="Unassembled WGS sequence"/>
</dbReference>
<dbReference type="GO" id="GO:0003723">
    <property type="term" value="F:RNA binding"/>
    <property type="evidence" value="ECO:0007669"/>
    <property type="project" value="UniProtKB-UniRule"/>
</dbReference>
<comment type="caution">
    <text evidence="9">The sequence shown here is derived from an EMBL/GenBank/DDBJ whole genome shotgun (WGS) entry which is preliminary data.</text>
</comment>
<comment type="subcellular location">
    <subcellularLocation>
        <location evidence="1">Nucleus</location>
    </subcellularLocation>
</comment>
<evidence type="ECO:0000256" key="2">
    <source>
        <dbReference type="ARBA" id="ARBA00022664"/>
    </source>
</evidence>
<accession>A0A9W4XUU8</accession>
<dbReference type="GO" id="GO:0006397">
    <property type="term" value="P:mRNA processing"/>
    <property type="evidence" value="ECO:0007669"/>
    <property type="project" value="UniProtKB-KW"/>
</dbReference>
<dbReference type="PANTHER" id="PTHR48028:SF4">
    <property type="entry name" value="SC35-LIKE SPLICING FACTOR"/>
    <property type="match status" value="1"/>
</dbReference>
<name>A0A9W4XUU8_9PLEO</name>
<dbReference type="InterPro" id="IPR012677">
    <property type="entry name" value="Nucleotide-bd_a/b_plait_sf"/>
</dbReference>
<dbReference type="GO" id="GO:0005634">
    <property type="term" value="C:nucleus"/>
    <property type="evidence" value="ECO:0007669"/>
    <property type="project" value="UniProtKB-SubCell"/>
</dbReference>
<evidence type="ECO:0000256" key="7">
    <source>
        <dbReference type="SAM" id="MobiDB-lite"/>
    </source>
</evidence>
<reference evidence="9" key="1">
    <citation type="submission" date="2023-01" db="EMBL/GenBank/DDBJ databases">
        <authorList>
            <person name="Van Ghelder C."/>
            <person name="Rancurel C."/>
        </authorList>
    </citation>
    <scope>NUCLEOTIDE SEQUENCE</scope>
    <source>
        <strain evidence="9">CNCM I-4278</strain>
    </source>
</reference>
<gene>
    <name evidence="9" type="ORF">PDIGIT_LOCUS14692</name>
</gene>
<feature type="compositionally biased region" description="Basic and acidic residues" evidence="7">
    <location>
        <begin position="150"/>
        <end position="162"/>
    </location>
</feature>
<dbReference type="InterPro" id="IPR035979">
    <property type="entry name" value="RBD_domain_sf"/>
</dbReference>
<keyword evidence="2" id="KW-0507">mRNA processing</keyword>
<keyword evidence="10" id="KW-1185">Reference proteome</keyword>
<feature type="domain" description="RRM" evidence="8">
    <location>
        <begin position="22"/>
        <end position="101"/>
    </location>
</feature>
<dbReference type="Gene3D" id="3.30.70.330">
    <property type="match status" value="1"/>
</dbReference>
<sequence length="197" mass="21479">MAAEQPPPPGVAAKPATLPPNRTLYVRNIYTRIPKDDTKRSLYMLFATYGVVLDVVALKTHQMRGQAHVVFRDMDAATQAMRALNDFEFFGRKIEVQYAKGQSNIIPKLKGIIPGAEKAAAAAAAEAAEKQNASTTGFGAAPAKAVPVNEQDRAQGVKRAREDDDEEDAKPTQKQPNNDESDEEEAEMDMSSSDEDD</sequence>
<dbReference type="OrthoDB" id="277802at2759"/>
<evidence type="ECO:0000256" key="4">
    <source>
        <dbReference type="ARBA" id="ARBA00023187"/>
    </source>
</evidence>
<dbReference type="SMART" id="SM00360">
    <property type="entry name" value="RRM"/>
    <property type="match status" value="1"/>
</dbReference>
<evidence type="ECO:0000259" key="8">
    <source>
        <dbReference type="PROSITE" id="PS50102"/>
    </source>
</evidence>
<evidence type="ECO:0000256" key="3">
    <source>
        <dbReference type="ARBA" id="ARBA00022884"/>
    </source>
</evidence>
<dbReference type="PROSITE" id="PS50102">
    <property type="entry name" value="RRM"/>
    <property type="match status" value="1"/>
</dbReference>
<protein>
    <recommendedName>
        <fullName evidence="8">RRM domain-containing protein</fullName>
    </recommendedName>
</protein>
<dbReference type="AlphaFoldDB" id="A0A9W4XUU8"/>
<dbReference type="Pfam" id="PF00076">
    <property type="entry name" value="RRM_1"/>
    <property type="match status" value="1"/>
</dbReference>
<feature type="region of interest" description="Disordered" evidence="7">
    <location>
        <begin position="135"/>
        <end position="197"/>
    </location>
</feature>
<evidence type="ECO:0000256" key="6">
    <source>
        <dbReference type="PROSITE-ProRule" id="PRU00176"/>
    </source>
</evidence>
<dbReference type="InterPro" id="IPR000504">
    <property type="entry name" value="RRM_dom"/>
</dbReference>
<dbReference type="EMBL" id="CAOQHR010000012">
    <property type="protein sequence ID" value="CAI6341495.1"/>
    <property type="molecule type" value="Genomic_DNA"/>
</dbReference>
<keyword evidence="4" id="KW-0508">mRNA splicing</keyword>
<dbReference type="CDD" id="cd12246">
    <property type="entry name" value="RRM1_U1A_like"/>
    <property type="match status" value="1"/>
</dbReference>
<evidence type="ECO:0000256" key="1">
    <source>
        <dbReference type="ARBA" id="ARBA00004123"/>
    </source>
</evidence>
<proteinExistence type="predicted"/>
<keyword evidence="3 6" id="KW-0694">RNA-binding</keyword>
<dbReference type="SUPFAM" id="SSF54928">
    <property type="entry name" value="RNA-binding domain, RBD"/>
    <property type="match status" value="1"/>
</dbReference>
<feature type="compositionally biased region" description="Acidic residues" evidence="7">
    <location>
        <begin position="179"/>
        <end position="197"/>
    </location>
</feature>
<keyword evidence="5" id="KW-0539">Nucleus</keyword>
<evidence type="ECO:0000313" key="10">
    <source>
        <dbReference type="Proteomes" id="UP001152607"/>
    </source>
</evidence>
<dbReference type="PANTHER" id="PTHR48028">
    <property type="entry name" value="GLYCINE-RICH RNA-BINDING PROTEIN RZ1A"/>
    <property type="match status" value="1"/>
</dbReference>
<dbReference type="GO" id="GO:0008380">
    <property type="term" value="P:RNA splicing"/>
    <property type="evidence" value="ECO:0007669"/>
    <property type="project" value="UniProtKB-KW"/>
</dbReference>
<evidence type="ECO:0000256" key="5">
    <source>
        <dbReference type="ARBA" id="ARBA00023242"/>
    </source>
</evidence>
<evidence type="ECO:0000313" key="9">
    <source>
        <dbReference type="EMBL" id="CAI6341495.1"/>
    </source>
</evidence>
<organism evidence="9 10">
    <name type="scientific">Periconia digitata</name>
    <dbReference type="NCBI Taxonomy" id="1303443"/>
    <lineage>
        <taxon>Eukaryota</taxon>
        <taxon>Fungi</taxon>
        <taxon>Dikarya</taxon>
        <taxon>Ascomycota</taxon>
        <taxon>Pezizomycotina</taxon>
        <taxon>Dothideomycetes</taxon>
        <taxon>Pleosporomycetidae</taxon>
        <taxon>Pleosporales</taxon>
        <taxon>Massarineae</taxon>
        <taxon>Periconiaceae</taxon>
        <taxon>Periconia</taxon>
    </lineage>
</organism>
<dbReference type="FunFam" id="3.30.70.330:FF:000039">
    <property type="entry name" value="U1 small nuclear ribonucleoprotein A"/>
    <property type="match status" value="1"/>
</dbReference>
<dbReference type="InterPro" id="IPR051106">
    <property type="entry name" value="RNA-bind/splicing_reg"/>
</dbReference>